<dbReference type="GO" id="GO:0006310">
    <property type="term" value="P:DNA recombination"/>
    <property type="evidence" value="ECO:0007669"/>
    <property type="project" value="UniProtKB-KW"/>
</dbReference>
<dbReference type="InterPro" id="IPR004107">
    <property type="entry name" value="Integrase_SAM-like_N"/>
</dbReference>
<dbReference type="AlphaFoldDB" id="A0A847TVF3"/>
<dbReference type="PROSITE" id="PS51900">
    <property type="entry name" value="CB"/>
    <property type="match status" value="1"/>
</dbReference>
<dbReference type="InterPro" id="IPR011010">
    <property type="entry name" value="DNA_brk_join_enz"/>
</dbReference>
<dbReference type="Pfam" id="PF02899">
    <property type="entry name" value="Phage_int_SAM_1"/>
    <property type="match status" value="1"/>
</dbReference>
<feature type="domain" description="Core-binding (CB)" evidence="5">
    <location>
        <begin position="28"/>
        <end position="109"/>
    </location>
</feature>
<evidence type="ECO:0000256" key="2">
    <source>
        <dbReference type="ARBA" id="ARBA00023125"/>
    </source>
</evidence>
<evidence type="ECO:0000256" key="4">
    <source>
        <dbReference type="PROSITE-ProRule" id="PRU01248"/>
    </source>
</evidence>
<proteinExistence type="predicted"/>
<evidence type="ECO:0000259" key="5">
    <source>
        <dbReference type="PROSITE" id="PS51900"/>
    </source>
</evidence>
<name>A0A847TVF3_9EURY</name>
<accession>A0A847TVF3</accession>
<dbReference type="RefSeq" id="WP_170093761.1">
    <property type="nucleotide sequence ID" value="NZ_WOYG01000001.1"/>
</dbReference>
<evidence type="ECO:0000313" key="6">
    <source>
        <dbReference type="EMBL" id="NLV09992.1"/>
    </source>
</evidence>
<protein>
    <submittedName>
        <fullName evidence="6">Tyrosine-type recombinase/integrase</fullName>
    </submittedName>
</protein>
<dbReference type="EMBL" id="WOYG01000001">
    <property type="protein sequence ID" value="NLV09992.1"/>
    <property type="molecule type" value="Genomic_DNA"/>
</dbReference>
<dbReference type="SUPFAM" id="SSF56349">
    <property type="entry name" value="DNA breaking-rejoining enzymes"/>
    <property type="match status" value="1"/>
</dbReference>
<dbReference type="PANTHER" id="PTHR30349:SF41">
    <property type="entry name" value="INTEGRASE_RECOMBINASE PROTEIN MJ0367-RELATED"/>
    <property type="match status" value="1"/>
</dbReference>
<sequence length="390" mass="45014">MSDDGDDVRDMLEEIREAVDDDADLEPTPPREAFDLWLQQLDRAESTIESYQYRVRPFLEFCDANGIETLDQLTTRTVKEFEAERRGDLQKQTLNNQFGTIRQFLEYCHDLEAVTEDVVRAINVPELTKEDRVNTEKLIAERAKPTLENLEKYRYASRDHVLFLLLWRTTARIGTLHSLDLKDVYVDEEDRERLRVELAEGGHSPDAVEQILEEAELPFIFPRNRADQGTNLKNRDDGERVINIADHVAEIVQDYIEVNRYEVTDDEGRHPLFTTRKGSGRLARSTMRNWIYILTQPCEFGGECPHDRDPETCEAREHGKGSKCPSSRSPHKIRTGSITWHRDNGWPVADLADKADTGEDLIKGVYDQPEALVRGAARRHHLDKLDETDE</sequence>
<dbReference type="InterPro" id="IPR013762">
    <property type="entry name" value="Integrase-like_cat_sf"/>
</dbReference>
<comment type="caution">
    <text evidence="6">The sequence shown here is derived from an EMBL/GenBank/DDBJ whole genome shotgun (WGS) entry which is preliminary data.</text>
</comment>
<dbReference type="Proteomes" id="UP000608662">
    <property type="component" value="Unassembled WGS sequence"/>
</dbReference>
<keyword evidence="1" id="KW-0229">DNA integration</keyword>
<dbReference type="InterPro" id="IPR010998">
    <property type="entry name" value="Integrase_recombinase_N"/>
</dbReference>
<dbReference type="Gene3D" id="1.10.443.10">
    <property type="entry name" value="Intergrase catalytic core"/>
    <property type="match status" value="1"/>
</dbReference>
<gene>
    <name evidence="6" type="ORF">GOC74_08620</name>
</gene>
<keyword evidence="2 4" id="KW-0238">DNA-binding</keyword>
<dbReference type="OrthoDB" id="198497at2157"/>
<dbReference type="InterPro" id="IPR044068">
    <property type="entry name" value="CB"/>
</dbReference>
<organism evidence="6 7">
    <name type="scientific">Halomicrobium mukohataei</name>
    <dbReference type="NCBI Taxonomy" id="57705"/>
    <lineage>
        <taxon>Archaea</taxon>
        <taxon>Methanobacteriati</taxon>
        <taxon>Methanobacteriota</taxon>
        <taxon>Stenosarchaea group</taxon>
        <taxon>Halobacteria</taxon>
        <taxon>Halobacteriales</taxon>
        <taxon>Haloarculaceae</taxon>
        <taxon>Halomicrobium</taxon>
    </lineage>
</organism>
<dbReference type="GO" id="GO:0003677">
    <property type="term" value="F:DNA binding"/>
    <property type="evidence" value="ECO:0007669"/>
    <property type="project" value="UniProtKB-UniRule"/>
</dbReference>
<keyword evidence="3" id="KW-0233">DNA recombination</keyword>
<dbReference type="Gene3D" id="1.10.150.130">
    <property type="match status" value="1"/>
</dbReference>
<evidence type="ECO:0000256" key="3">
    <source>
        <dbReference type="ARBA" id="ARBA00023172"/>
    </source>
</evidence>
<reference evidence="6" key="1">
    <citation type="submission" date="2019-12" db="EMBL/GenBank/DDBJ databases">
        <title>Whole-genome sequence of Halomicrobium mukohataei pws1.</title>
        <authorList>
            <person name="Verma D.K."/>
            <person name="Gopal K."/>
            <person name="Prasad E.S."/>
        </authorList>
    </citation>
    <scope>NUCLEOTIDE SEQUENCE</scope>
    <source>
        <strain evidence="6">Pws1</strain>
    </source>
</reference>
<dbReference type="GO" id="GO:0015074">
    <property type="term" value="P:DNA integration"/>
    <property type="evidence" value="ECO:0007669"/>
    <property type="project" value="UniProtKB-KW"/>
</dbReference>
<dbReference type="InterPro" id="IPR050090">
    <property type="entry name" value="Tyrosine_recombinase_XerCD"/>
</dbReference>
<dbReference type="PANTHER" id="PTHR30349">
    <property type="entry name" value="PHAGE INTEGRASE-RELATED"/>
    <property type="match status" value="1"/>
</dbReference>
<evidence type="ECO:0000256" key="1">
    <source>
        <dbReference type="ARBA" id="ARBA00022908"/>
    </source>
</evidence>
<evidence type="ECO:0000313" key="7">
    <source>
        <dbReference type="Proteomes" id="UP000608662"/>
    </source>
</evidence>